<proteinExistence type="predicted"/>
<comment type="caution">
    <text evidence="3">The sequence shown here is derived from an EMBL/GenBank/DDBJ whole genome shotgun (WGS) entry which is preliminary data.</text>
</comment>
<dbReference type="EMBL" id="MKIN01000022">
    <property type="protein sequence ID" value="OLP48853.1"/>
    <property type="molecule type" value="Genomic_DNA"/>
</dbReference>
<evidence type="ECO:0000313" key="3">
    <source>
        <dbReference type="EMBL" id="OLP48853.1"/>
    </source>
</evidence>
<dbReference type="Proteomes" id="UP000544107">
    <property type="component" value="Unassembled WGS sequence"/>
</dbReference>
<dbReference type="EMBL" id="JACIED010000001">
    <property type="protein sequence ID" value="MBB4005804.1"/>
    <property type="molecule type" value="Genomic_DNA"/>
</dbReference>
<dbReference type="RefSeq" id="WP_075614643.1">
    <property type="nucleotide sequence ID" value="NZ_JACIED010000001.1"/>
</dbReference>
<feature type="domain" description="IraD/Gp25-like" evidence="1">
    <location>
        <begin position="19"/>
        <end position="100"/>
    </location>
</feature>
<dbReference type="SUPFAM" id="SSF160719">
    <property type="entry name" value="gpW/gp25-like"/>
    <property type="match status" value="1"/>
</dbReference>
<evidence type="ECO:0000259" key="1">
    <source>
        <dbReference type="Pfam" id="PF04965"/>
    </source>
</evidence>
<dbReference type="Proteomes" id="UP000185598">
    <property type="component" value="Unassembled WGS sequence"/>
</dbReference>
<protein>
    <recommendedName>
        <fullName evidence="1">IraD/Gp25-like domain-containing protein</fullName>
    </recommendedName>
</protein>
<accession>A0A1Q9A2L5</accession>
<keyword evidence="4" id="KW-1185">Reference proteome</keyword>
<dbReference type="Pfam" id="PF04965">
    <property type="entry name" value="GPW_gp25"/>
    <property type="match status" value="1"/>
</dbReference>
<dbReference type="AlphaFoldDB" id="A0A1Q9A2L5"/>
<gene>
    <name evidence="3" type="ORF">BJF91_17105</name>
    <name evidence="2" type="ORF">GGQ71_000040</name>
</gene>
<sequence>MSMQFGMDPATGKWVSGWDSVAVAIGKLLTTRYFERVLREYVGSPVPTILGQTANVQTILKFRWALVLAIELFEPRFKPTKVTMDGLDRKGNSTWTIRGTYRPRAHLGDLTEAGEVSLSFGSDGTSTIIAG</sequence>
<evidence type="ECO:0000313" key="4">
    <source>
        <dbReference type="Proteomes" id="UP000185598"/>
    </source>
</evidence>
<dbReference type="STRING" id="887144.BJF91_17105"/>
<reference evidence="2 5" key="2">
    <citation type="submission" date="2020-08" db="EMBL/GenBank/DDBJ databases">
        <title>Genomic Encyclopedia of Type Strains, Phase IV (KMG-IV): sequencing the most valuable type-strain genomes for metagenomic binning, comparative biology and taxonomic classification.</title>
        <authorList>
            <person name="Goeker M."/>
        </authorList>
    </citation>
    <scope>NUCLEOTIDE SEQUENCE [LARGE SCALE GENOMIC DNA]</scope>
    <source>
        <strain evidence="2 5">DSM 100021</strain>
    </source>
</reference>
<dbReference type="Gene3D" id="3.10.450.40">
    <property type="match status" value="1"/>
</dbReference>
<evidence type="ECO:0000313" key="5">
    <source>
        <dbReference type="Proteomes" id="UP000544107"/>
    </source>
</evidence>
<evidence type="ECO:0000313" key="2">
    <source>
        <dbReference type="EMBL" id="MBB4005804.1"/>
    </source>
</evidence>
<organism evidence="3 4">
    <name type="scientific">Allorhizobium taibaishanense</name>
    <dbReference type="NCBI Taxonomy" id="887144"/>
    <lineage>
        <taxon>Bacteria</taxon>
        <taxon>Pseudomonadati</taxon>
        <taxon>Pseudomonadota</taxon>
        <taxon>Alphaproteobacteria</taxon>
        <taxon>Hyphomicrobiales</taxon>
        <taxon>Rhizobiaceae</taxon>
        <taxon>Rhizobium/Agrobacterium group</taxon>
        <taxon>Allorhizobium</taxon>
    </lineage>
</organism>
<dbReference type="OrthoDB" id="9802846at2"/>
<reference evidence="3 4" key="1">
    <citation type="submission" date="2016-09" db="EMBL/GenBank/DDBJ databases">
        <title>Rhizobium oryziradicis sp. nov., isolated from the root of rice.</title>
        <authorList>
            <person name="Zhao J."/>
            <person name="Zhang X."/>
        </authorList>
    </citation>
    <scope>NUCLEOTIDE SEQUENCE [LARGE SCALE GENOMIC DNA]</scope>
    <source>
        <strain evidence="3 4">14971</strain>
    </source>
</reference>
<dbReference type="InterPro" id="IPR007048">
    <property type="entry name" value="IraD/Gp25-like"/>
</dbReference>
<name>A0A1Q9A2L5_9HYPH</name>